<name>A0A9X2JTK0_9GAMM</name>
<comment type="caution">
    <text evidence="3">The sequence shown here is derived from an EMBL/GenBank/DDBJ whole genome shotgun (WGS) entry which is preliminary data.</text>
</comment>
<dbReference type="EMBL" id="JAMZDE010000008">
    <property type="protein sequence ID" value="MCP1339990.1"/>
    <property type="molecule type" value="Genomic_DNA"/>
</dbReference>
<gene>
    <name evidence="3" type="ORF">NJR55_10380</name>
</gene>
<keyword evidence="4" id="KW-1185">Reference proteome</keyword>
<dbReference type="AlphaFoldDB" id="A0A9X2JTK0"/>
<evidence type="ECO:0000313" key="3">
    <source>
        <dbReference type="EMBL" id="MCP1339990.1"/>
    </source>
</evidence>
<proteinExistence type="predicted"/>
<dbReference type="RefSeq" id="WP_253619873.1">
    <property type="nucleotide sequence ID" value="NZ_JAMZDE010000008.1"/>
</dbReference>
<feature type="signal peptide" evidence="2">
    <location>
        <begin position="1"/>
        <end position="23"/>
    </location>
</feature>
<evidence type="ECO:0000313" key="4">
    <source>
        <dbReference type="Proteomes" id="UP001139474"/>
    </source>
</evidence>
<accession>A0A9X2JTK0</accession>
<dbReference type="Proteomes" id="UP001139474">
    <property type="component" value="Unassembled WGS sequence"/>
</dbReference>
<feature type="region of interest" description="Disordered" evidence="1">
    <location>
        <begin position="97"/>
        <end position="126"/>
    </location>
</feature>
<reference evidence="3" key="1">
    <citation type="submission" date="2022-06" db="EMBL/GenBank/DDBJ databases">
        <title>Idiomarina rhizosphaerae M1R2S28.</title>
        <authorList>
            <person name="Sun J.-Q."/>
            <person name="Li L.-F."/>
        </authorList>
    </citation>
    <scope>NUCLEOTIDE SEQUENCE</scope>
    <source>
        <strain evidence="3">M1R2S28</strain>
    </source>
</reference>
<feature type="compositionally biased region" description="Polar residues" evidence="1">
    <location>
        <begin position="115"/>
        <end position="126"/>
    </location>
</feature>
<evidence type="ECO:0000256" key="1">
    <source>
        <dbReference type="SAM" id="MobiDB-lite"/>
    </source>
</evidence>
<feature type="compositionally biased region" description="Basic and acidic residues" evidence="1">
    <location>
        <begin position="97"/>
        <end position="114"/>
    </location>
</feature>
<evidence type="ECO:0000256" key="2">
    <source>
        <dbReference type="SAM" id="SignalP"/>
    </source>
</evidence>
<organism evidence="3 4">
    <name type="scientific">Idiomarina rhizosphaerae</name>
    <dbReference type="NCBI Taxonomy" id="2961572"/>
    <lineage>
        <taxon>Bacteria</taxon>
        <taxon>Pseudomonadati</taxon>
        <taxon>Pseudomonadota</taxon>
        <taxon>Gammaproteobacteria</taxon>
        <taxon>Alteromonadales</taxon>
        <taxon>Idiomarinaceae</taxon>
        <taxon>Idiomarina</taxon>
    </lineage>
</organism>
<keyword evidence="2" id="KW-0732">Signal</keyword>
<protein>
    <submittedName>
        <fullName evidence="3">Uncharacterized protein</fullName>
    </submittedName>
</protein>
<feature type="chain" id="PRO_5040921755" evidence="2">
    <location>
        <begin position="24"/>
        <end position="268"/>
    </location>
</feature>
<sequence>MKPTLVFLALVPFSFAFSTSAVAQITCDNVSHFHKAKAEFDNASSSGELLDAFMQLERYRHNLSSSEYKQLDQQQKKCHDDIQESYSKLLSTFKERSAALEEKEPEKTVKETSQGKEIQNEQEQQSAELISQNAAVQQAIKYLDTGSGSPMPIKQDLILNYLQIREKKSSSYSRAQLEDATFLTEQKKVVNTSLVKPLEDMGYSFDDTVKYAALKLLTKDYKAQEFISLSSLSIHPMQIRKTLFSFGFISENTYDLLNLLYESQNYIY</sequence>